<evidence type="ECO:0000256" key="5">
    <source>
        <dbReference type="ARBA" id="ARBA00022692"/>
    </source>
</evidence>
<dbReference type="Pfam" id="PF07690">
    <property type="entry name" value="MFS_1"/>
    <property type="match status" value="1"/>
</dbReference>
<dbReference type="PANTHER" id="PTHR43271:SF1">
    <property type="entry name" value="INNER MEMBRANE TRANSPORT PROTEIN YNFM"/>
    <property type="match status" value="1"/>
</dbReference>
<evidence type="ECO:0000313" key="11">
    <source>
        <dbReference type="Proteomes" id="UP001335737"/>
    </source>
</evidence>
<dbReference type="SUPFAM" id="SSF103473">
    <property type="entry name" value="MFS general substrate transporter"/>
    <property type="match status" value="1"/>
</dbReference>
<feature type="transmembrane region" description="Helical" evidence="8">
    <location>
        <begin position="141"/>
        <end position="160"/>
    </location>
</feature>
<gene>
    <name evidence="10" type="ORF">QGM71_05190</name>
</gene>
<feature type="transmembrane region" description="Helical" evidence="8">
    <location>
        <begin position="223"/>
        <end position="242"/>
    </location>
</feature>
<evidence type="ECO:0000313" key="10">
    <source>
        <dbReference type="EMBL" id="MEC5422894.1"/>
    </source>
</evidence>
<accession>A0ABU6KCB2</accession>
<dbReference type="InterPro" id="IPR020846">
    <property type="entry name" value="MFS_dom"/>
</dbReference>
<feature type="transmembrane region" description="Helical" evidence="8">
    <location>
        <begin position="14"/>
        <end position="36"/>
    </location>
</feature>
<feature type="transmembrane region" description="Helical" evidence="8">
    <location>
        <begin position="105"/>
        <end position="129"/>
    </location>
</feature>
<comment type="similarity">
    <text evidence="2">Belongs to the major facilitator superfamily.</text>
</comment>
<evidence type="ECO:0000256" key="6">
    <source>
        <dbReference type="ARBA" id="ARBA00022989"/>
    </source>
</evidence>
<keyword evidence="5 8" id="KW-0812">Transmembrane</keyword>
<keyword evidence="11" id="KW-1185">Reference proteome</keyword>
<evidence type="ECO:0000256" key="1">
    <source>
        <dbReference type="ARBA" id="ARBA00004651"/>
    </source>
</evidence>
<sequence>MQHQSQTYGIRDFYFWKITISLALASFFIFACMYSVQPLLPVFVTEFGVSASESSLALSLTIVGLIAGLIILGFLSDRMGRTLFIKLSLIGSIIPFLLIPLMDSFFILIVLRFIQGFALAGLPAASLAYISEEIDRRSIGVATALYISSNALGGMAGRVITGYITDHYSWQIAFYTLAIVGVLILIAVSVMLPKSRFFQADNLPFLKDMEGFIFHLKNPALRIVFGLGIVLQFSFSGLWTYLPFYLQEKPFFLSLHTISYTFFAYGLGVVGAPVAGWLAGVYGMRKIRLAGILVLTAGIFMTLSSSLILVIIGLCVTCLGFFTAHSLTATSVSVQATHHKGSAASLYLVAYYIGVALGSSSLGPLWEYAGWIGLIGLIGIIPIAYILVVKIAFRYSGRKKDRSW</sequence>
<comment type="caution">
    <text evidence="10">The sequence shown here is derived from an EMBL/GenBank/DDBJ whole genome shotgun (WGS) entry which is preliminary data.</text>
</comment>
<dbReference type="Gene3D" id="1.20.1250.20">
    <property type="entry name" value="MFS general substrate transporter like domains"/>
    <property type="match status" value="1"/>
</dbReference>
<dbReference type="InterPro" id="IPR036259">
    <property type="entry name" value="MFS_trans_sf"/>
</dbReference>
<keyword evidence="4" id="KW-1003">Cell membrane</keyword>
<dbReference type="Proteomes" id="UP001335737">
    <property type="component" value="Unassembled WGS sequence"/>
</dbReference>
<proteinExistence type="inferred from homology"/>
<name>A0ABU6KCB2_9BACI</name>
<feature type="transmembrane region" description="Helical" evidence="8">
    <location>
        <begin position="172"/>
        <end position="192"/>
    </location>
</feature>
<keyword evidence="7 8" id="KW-0472">Membrane</keyword>
<evidence type="ECO:0000256" key="2">
    <source>
        <dbReference type="ARBA" id="ARBA00008335"/>
    </source>
</evidence>
<feature type="transmembrane region" description="Helical" evidence="8">
    <location>
        <begin position="83"/>
        <end position="99"/>
    </location>
</feature>
<comment type="subcellular location">
    <subcellularLocation>
        <location evidence="1">Cell membrane</location>
        <topology evidence="1">Multi-pass membrane protein</topology>
    </subcellularLocation>
</comment>
<evidence type="ECO:0000256" key="4">
    <source>
        <dbReference type="ARBA" id="ARBA00022475"/>
    </source>
</evidence>
<protein>
    <submittedName>
        <fullName evidence="10">MFS transporter</fullName>
    </submittedName>
</protein>
<organism evidence="10 11">
    <name type="scientific">Virgibacillus tibetensis</name>
    <dbReference type="NCBI Taxonomy" id="3042313"/>
    <lineage>
        <taxon>Bacteria</taxon>
        <taxon>Bacillati</taxon>
        <taxon>Bacillota</taxon>
        <taxon>Bacilli</taxon>
        <taxon>Bacillales</taxon>
        <taxon>Bacillaceae</taxon>
        <taxon>Virgibacillus</taxon>
    </lineage>
</organism>
<keyword evidence="3" id="KW-0813">Transport</keyword>
<feature type="transmembrane region" description="Helical" evidence="8">
    <location>
        <begin position="56"/>
        <end position="76"/>
    </location>
</feature>
<dbReference type="PANTHER" id="PTHR43271">
    <property type="entry name" value="BLL2771 PROTEIN"/>
    <property type="match status" value="1"/>
</dbReference>
<keyword evidence="6 8" id="KW-1133">Transmembrane helix</keyword>
<evidence type="ECO:0000256" key="7">
    <source>
        <dbReference type="ARBA" id="ARBA00023136"/>
    </source>
</evidence>
<feature type="transmembrane region" description="Helical" evidence="8">
    <location>
        <begin position="262"/>
        <end position="282"/>
    </location>
</feature>
<feature type="transmembrane region" description="Helical" evidence="8">
    <location>
        <begin position="368"/>
        <end position="393"/>
    </location>
</feature>
<reference evidence="10 11" key="1">
    <citation type="journal article" date="2024" name="Int. J. Syst. Evol. Microbiol.">
        <title>Virgibacillus tibetensis sp. nov., isolated from salt lake on the Tibetan Plateau of China.</title>
        <authorList>
            <person name="Phurbu D."/>
            <person name="Liu Z.-X."/>
            <person name="Wang R."/>
            <person name="Zheng Y.-Y."/>
            <person name="Liu H.-C."/>
            <person name="Zhou Y.-G."/>
            <person name="Yu Y.-J."/>
            <person name="Li A.-H."/>
        </authorList>
    </citation>
    <scope>NUCLEOTIDE SEQUENCE [LARGE SCALE GENOMIC DNA]</scope>
    <source>
        <strain evidence="10 11">C22-A2</strain>
    </source>
</reference>
<dbReference type="CDD" id="cd17324">
    <property type="entry name" value="MFS_NepI_like"/>
    <property type="match status" value="1"/>
</dbReference>
<feature type="domain" description="Major facilitator superfamily (MFS) profile" evidence="9">
    <location>
        <begin position="18"/>
        <end position="394"/>
    </location>
</feature>
<dbReference type="PROSITE" id="PS50850">
    <property type="entry name" value="MFS"/>
    <property type="match status" value="1"/>
</dbReference>
<evidence type="ECO:0000256" key="3">
    <source>
        <dbReference type="ARBA" id="ARBA00022448"/>
    </source>
</evidence>
<evidence type="ECO:0000259" key="9">
    <source>
        <dbReference type="PROSITE" id="PS50850"/>
    </source>
</evidence>
<dbReference type="InterPro" id="IPR011701">
    <property type="entry name" value="MFS"/>
</dbReference>
<evidence type="ECO:0000256" key="8">
    <source>
        <dbReference type="SAM" id="Phobius"/>
    </source>
</evidence>
<feature type="transmembrane region" description="Helical" evidence="8">
    <location>
        <begin position="289"/>
        <end position="322"/>
    </location>
</feature>
<dbReference type="RefSeq" id="WP_327606467.1">
    <property type="nucleotide sequence ID" value="NZ_JARZFX010000002.1"/>
</dbReference>
<dbReference type="EMBL" id="JARZFX010000002">
    <property type="protein sequence ID" value="MEC5422894.1"/>
    <property type="molecule type" value="Genomic_DNA"/>
</dbReference>